<dbReference type="HAMAP" id="MF_00984">
    <property type="entry name" value="SSB"/>
    <property type="match status" value="1"/>
</dbReference>
<evidence type="ECO:0000256" key="4">
    <source>
        <dbReference type="SAM" id="MobiDB-lite"/>
    </source>
</evidence>
<dbReference type="InterPro" id="IPR000424">
    <property type="entry name" value="Primosome_PriB/ssb"/>
</dbReference>
<dbReference type="InterPro" id="IPR012340">
    <property type="entry name" value="NA-bd_OB-fold"/>
</dbReference>
<dbReference type="NCBIfam" id="TIGR00621">
    <property type="entry name" value="ssb"/>
    <property type="match status" value="1"/>
</dbReference>
<reference evidence="5 6" key="1">
    <citation type="submission" date="2016-10" db="EMBL/GenBank/DDBJ databases">
        <authorList>
            <person name="de Groot N.N."/>
        </authorList>
    </citation>
    <scope>NUCLEOTIDE SEQUENCE [LARGE SCALE GENOMIC DNA]</scope>
    <source>
        <strain evidence="5 6">DSM 19012</strain>
    </source>
</reference>
<gene>
    <name evidence="5" type="ORF">SAMN05444380_108142</name>
</gene>
<dbReference type="GO" id="GO:0003697">
    <property type="term" value="F:single-stranded DNA binding"/>
    <property type="evidence" value="ECO:0007669"/>
    <property type="project" value="UniProtKB-UniRule"/>
</dbReference>
<feature type="compositionally biased region" description="Low complexity" evidence="4">
    <location>
        <begin position="114"/>
        <end position="133"/>
    </location>
</feature>
<organism evidence="5 6">
    <name type="scientific">Thermophagus xiamenensis</name>
    <dbReference type="NCBI Taxonomy" id="385682"/>
    <lineage>
        <taxon>Bacteria</taxon>
        <taxon>Pseudomonadati</taxon>
        <taxon>Bacteroidota</taxon>
        <taxon>Bacteroidia</taxon>
        <taxon>Marinilabiliales</taxon>
        <taxon>Marinilabiliaceae</taxon>
        <taxon>Thermophagus</taxon>
    </lineage>
</organism>
<protein>
    <recommendedName>
        <fullName evidence="2 3">Single-stranded DNA-binding protein</fullName>
        <shortName evidence="2">SSB</shortName>
    </recommendedName>
</protein>
<dbReference type="eggNOG" id="COG0629">
    <property type="taxonomic scope" value="Bacteria"/>
</dbReference>
<evidence type="ECO:0000256" key="1">
    <source>
        <dbReference type="ARBA" id="ARBA00023125"/>
    </source>
</evidence>
<evidence type="ECO:0000313" key="6">
    <source>
        <dbReference type="Proteomes" id="UP000181976"/>
    </source>
</evidence>
<feature type="region of interest" description="Disordered" evidence="4">
    <location>
        <begin position="114"/>
        <end position="168"/>
    </location>
</feature>
<evidence type="ECO:0000256" key="3">
    <source>
        <dbReference type="PIRNR" id="PIRNR002070"/>
    </source>
</evidence>
<keyword evidence="2" id="KW-0234">DNA repair</keyword>
<comment type="function">
    <text evidence="2">Plays an important role in DNA replication, recombination and repair. Binds to ssDNA and to an array of partner proteins to recruit them to their sites of action during DNA metabolism.</text>
</comment>
<dbReference type="FunCoup" id="A0A1I1YW39">
    <property type="interactions" value="384"/>
</dbReference>
<dbReference type="STRING" id="385682.SAMN05444380_108142"/>
<dbReference type="AlphaFoldDB" id="A0A1I1YW39"/>
<dbReference type="PANTHER" id="PTHR10302:SF0">
    <property type="entry name" value="SINGLE-STRANDED DNA-BINDING PROTEIN, MITOCHONDRIAL"/>
    <property type="match status" value="1"/>
</dbReference>
<keyword evidence="2" id="KW-0233">DNA recombination</keyword>
<dbReference type="PANTHER" id="PTHR10302">
    <property type="entry name" value="SINGLE-STRANDED DNA-BINDING PROTEIN"/>
    <property type="match status" value="1"/>
</dbReference>
<dbReference type="OrthoDB" id="9809878at2"/>
<dbReference type="InParanoid" id="A0A1I1YW39"/>
<dbReference type="PIRSF" id="PIRSF002070">
    <property type="entry name" value="SSB"/>
    <property type="match status" value="1"/>
</dbReference>
<dbReference type="Proteomes" id="UP000181976">
    <property type="component" value="Unassembled WGS sequence"/>
</dbReference>
<dbReference type="RefSeq" id="WP_010527038.1">
    <property type="nucleotide sequence ID" value="NZ_AFSL01000026.1"/>
</dbReference>
<dbReference type="EMBL" id="FONA01000008">
    <property type="protein sequence ID" value="SFE23687.1"/>
    <property type="molecule type" value="Genomic_DNA"/>
</dbReference>
<proteinExistence type="inferred from homology"/>
<evidence type="ECO:0000256" key="2">
    <source>
        <dbReference type="HAMAP-Rule" id="MF_00984"/>
    </source>
</evidence>
<dbReference type="Gene3D" id="2.40.50.140">
    <property type="entry name" value="Nucleic acid-binding proteins"/>
    <property type="match status" value="1"/>
</dbReference>
<dbReference type="GO" id="GO:0006310">
    <property type="term" value="P:DNA recombination"/>
    <property type="evidence" value="ECO:0007669"/>
    <property type="project" value="UniProtKB-UniRule"/>
</dbReference>
<dbReference type="SUPFAM" id="SSF50249">
    <property type="entry name" value="Nucleic acid-binding proteins"/>
    <property type="match status" value="1"/>
</dbReference>
<keyword evidence="2" id="KW-0235">DNA replication</keyword>
<dbReference type="GO" id="GO:0009295">
    <property type="term" value="C:nucleoid"/>
    <property type="evidence" value="ECO:0007669"/>
    <property type="project" value="TreeGrafter"/>
</dbReference>
<feature type="short sequence motif" description="Important for interaction with partner proteins" evidence="2">
    <location>
        <begin position="163"/>
        <end position="168"/>
    </location>
</feature>
<dbReference type="Pfam" id="PF00436">
    <property type="entry name" value="SSB"/>
    <property type="match status" value="1"/>
</dbReference>
<dbReference type="CDD" id="cd04496">
    <property type="entry name" value="SSB_OBF"/>
    <property type="match status" value="1"/>
</dbReference>
<evidence type="ECO:0000313" key="5">
    <source>
        <dbReference type="EMBL" id="SFE23687.1"/>
    </source>
</evidence>
<keyword evidence="6" id="KW-1185">Reference proteome</keyword>
<keyword evidence="1 2" id="KW-0238">DNA-binding</keyword>
<name>A0A1I1YW39_9BACT</name>
<dbReference type="GO" id="GO:0006260">
    <property type="term" value="P:DNA replication"/>
    <property type="evidence" value="ECO:0007669"/>
    <property type="project" value="UniProtKB-UniRule"/>
</dbReference>
<accession>A0A1I1YW39</accession>
<dbReference type="PROSITE" id="PS50935">
    <property type="entry name" value="SSB"/>
    <property type="match status" value="1"/>
</dbReference>
<keyword evidence="2" id="KW-0227">DNA damage</keyword>
<comment type="caution">
    <text evidence="2">Lacks conserved residue(s) required for the propagation of feature annotation.</text>
</comment>
<sequence length="168" mass="18287">MINKVILIGNVGKDPEVRYFDNNEGVANFPLATTEPGFTTRDGRQIPERTEWHNIQVRRGLVKVAETYIKKGTQLYIEGKLRTRSYEQNGVTKYITEVVVDTLKLLGRKADNPAAANTSAAASSSAPTSTPASEGSPFAPPQSAPPMNEEGFTSGDEGLSQEEDDLPF</sequence>
<dbReference type="InterPro" id="IPR011344">
    <property type="entry name" value="ssDNA-bd"/>
</dbReference>
<feature type="compositionally biased region" description="Acidic residues" evidence="4">
    <location>
        <begin position="159"/>
        <end position="168"/>
    </location>
</feature>
<dbReference type="GO" id="GO:0006281">
    <property type="term" value="P:DNA repair"/>
    <property type="evidence" value="ECO:0007669"/>
    <property type="project" value="UniProtKB-UniRule"/>
</dbReference>
<comment type="subunit">
    <text evidence="2">Homotetramer.</text>
</comment>